<evidence type="ECO:0000256" key="1">
    <source>
        <dbReference type="ARBA" id="ARBA00004141"/>
    </source>
</evidence>
<evidence type="ECO:0000256" key="3">
    <source>
        <dbReference type="ARBA" id="ARBA00022989"/>
    </source>
</evidence>
<dbReference type="EMBL" id="QLYR01000009">
    <property type="protein sequence ID" value="RAQ22741.1"/>
    <property type="molecule type" value="Genomic_DNA"/>
</dbReference>
<sequence>MNRDAFSGYHPSVTMLYFVLAIGLTMFLNHPVCLGLSLIGALAYSIYLKGRKAVRFNLVYMLPLLVITALINPAFSHQGVTILAYLPSGNPLTLESILYGIYAAFLLIAAITWFSCFNAVMTSDKLVYLFGRIIPALSLVLSMSLRFVPRFTAQIKVISKAQKCVGRDVSNGGLIRRARHGIKILSILATWALENAIDTASSMKSRGYGLPGRTAFSIYRFDRRDRRALVFLLLCGGGVMAGAFAGELKFVYMPILSGAAFDLWQAVVFGLYLALCAMPMLINGREDLKWKSMKKQRTAPPSPSKI</sequence>
<dbReference type="Proteomes" id="UP000249377">
    <property type="component" value="Unassembled WGS sequence"/>
</dbReference>
<feature type="transmembrane region" description="Helical" evidence="5">
    <location>
        <begin position="96"/>
        <end position="114"/>
    </location>
</feature>
<feature type="transmembrane region" description="Helical" evidence="5">
    <location>
        <begin position="228"/>
        <end position="246"/>
    </location>
</feature>
<comment type="caution">
    <text evidence="6">The sequence shown here is derived from an EMBL/GenBank/DDBJ whole genome shotgun (WGS) entry which is preliminary data.</text>
</comment>
<dbReference type="Pfam" id="PF02361">
    <property type="entry name" value="CbiQ"/>
    <property type="match status" value="1"/>
</dbReference>
<gene>
    <name evidence="6" type="ORF">DPQ25_11415</name>
</gene>
<dbReference type="InterPro" id="IPR003339">
    <property type="entry name" value="ABC/ECF_trnsptr_transmembrane"/>
</dbReference>
<reference evidence="6 7" key="1">
    <citation type="submission" date="2018-06" db="EMBL/GenBank/DDBJ databases">
        <title>Noncontiguous genome sequence of Ruminococcaceae bacterium ASD2818.</title>
        <authorList>
            <person name="Chaplin A.V."/>
            <person name="Sokolova S.R."/>
            <person name="Kochetkova T.O."/>
            <person name="Goltsov A.Y."/>
            <person name="Trofimov D.Y."/>
            <person name="Efimov B.A."/>
        </authorList>
    </citation>
    <scope>NUCLEOTIDE SEQUENCE [LARGE SCALE GENOMIC DNA]</scope>
    <source>
        <strain evidence="6 7">ASD2818</strain>
    </source>
</reference>
<keyword evidence="4 5" id="KW-0472">Membrane</keyword>
<dbReference type="CDD" id="cd16914">
    <property type="entry name" value="EcfT"/>
    <property type="match status" value="1"/>
</dbReference>
<organism evidence="6 7">
    <name type="scientific">Hydrogeniiclostridium mannosilyticum</name>
    <dbReference type="NCBI Taxonomy" id="2764322"/>
    <lineage>
        <taxon>Bacteria</taxon>
        <taxon>Bacillati</taxon>
        <taxon>Bacillota</taxon>
        <taxon>Clostridia</taxon>
        <taxon>Eubacteriales</taxon>
        <taxon>Acutalibacteraceae</taxon>
        <taxon>Hydrogeniiclostridium</taxon>
    </lineage>
</organism>
<evidence type="ECO:0000256" key="2">
    <source>
        <dbReference type="ARBA" id="ARBA00022692"/>
    </source>
</evidence>
<evidence type="ECO:0000256" key="4">
    <source>
        <dbReference type="ARBA" id="ARBA00023136"/>
    </source>
</evidence>
<proteinExistence type="predicted"/>
<comment type="subcellular location">
    <subcellularLocation>
        <location evidence="1">Membrane</location>
        <topology evidence="1">Multi-pass membrane protein</topology>
    </subcellularLocation>
</comment>
<evidence type="ECO:0000313" key="7">
    <source>
        <dbReference type="Proteomes" id="UP000249377"/>
    </source>
</evidence>
<accession>A0A328UBX6</accession>
<feature type="transmembrane region" description="Helical" evidence="5">
    <location>
        <begin position="56"/>
        <end position="76"/>
    </location>
</feature>
<dbReference type="AlphaFoldDB" id="A0A328UBX6"/>
<feature type="transmembrane region" description="Helical" evidence="5">
    <location>
        <begin position="266"/>
        <end position="284"/>
    </location>
</feature>
<keyword evidence="7" id="KW-1185">Reference proteome</keyword>
<name>A0A328UBX6_9FIRM</name>
<dbReference type="GO" id="GO:0005886">
    <property type="term" value="C:plasma membrane"/>
    <property type="evidence" value="ECO:0007669"/>
    <property type="project" value="UniProtKB-ARBA"/>
</dbReference>
<evidence type="ECO:0000313" key="6">
    <source>
        <dbReference type="EMBL" id="RAQ22741.1"/>
    </source>
</evidence>
<protein>
    <submittedName>
        <fullName evidence="6">Energy-coupling factor transporter transmembrane protein EcfT</fullName>
    </submittedName>
</protein>
<dbReference type="RefSeq" id="WP_112333305.1">
    <property type="nucleotide sequence ID" value="NZ_JADPHD010000002.1"/>
</dbReference>
<evidence type="ECO:0000256" key="5">
    <source>
        <dbReference type="SAM" id="Phobius"/>
    </source>
</evidence>
<keyword evidence="3 5" id="KW-1133">Transmembrane helix</keyword>
<keyword evidence="2 5" id="KW-0812">Transmembrane</keyword>
<feature type="transmembrane region" description="Helical" evidence="5">
    <location>
        <begin position="15"/>
        <end position="44"/>
    </location>
</feature>